<dbReference type="EMBL" id="MODZ01000003">
    <property type="protein sequence ID" value="OIJ36459.1"/>
    <property type="molecule type" value="Genomic_DNA"/>
</dbReference>
<dbReference type="RefSeq" id="WP_075514370.1">
    <property type="nucleotide sequence ID" value="NZ_MODZ01000003.1"/>
</dbReference>
<evidence type="ECO:0000313" key="3">
    <source>
        <dbReference type="EMBL" id="OIJ36459.1"/>
    </source>
</evidence>
<dbReference type="AlphaFoldDB" id="A0A1S2N1D6"/>
<keyword evidence="2" id="KW-0732">Signal</keyword>
<organism evidence="3 4">
    <name type="scientific">Rothia kristinae</name>
    <dbReference type="NCBI Taxonomy" id="37923"/>
    <lineage>
        <taxon>Bacteria</taxon>
        <taxon>Bacillati</taxon>
        <taxon>Actinomycetota</taxon>
        <taxon>Actinomycetes</taxon>
        <taxon>Micrococcales</taxon>
        <taxon>Micrococcaceae</taxon>
        <taxon>Rothia</taxon>
    </lineage>
</organism>
<evidence type="ECO:0000256" key="2">
    <source>
        <dbReference type="SAM" id="SignalP"/>
    </source>
</evidence>
<evidence type="ECO:0008006" key="5">
    <source>
        <dbReference type="Google" id="ProtNLM"/>
    </source>
</evidence>
<proteinExistence type="predicted"/>
<protein>
    <recommendedName>
        <fullName evidence="5">DUF4352 domain-containing protein</fullName>
    </recommendedName>
</protein>
<feature type="compositionally biased region" description="Low complexity" evidence="1">
    <location>
        <begin position="29"/>
        <end position="68"/>
    </location>
</feature>
<evidence type="ECO:0000313" key="4">
    <source>
        <dbReference type="Proteomes" id="UP000179540"/>
    </source>
</evidence>
<dbReference type="PROSITE" id="PS51257">
    <property type="entry name" value="PROKAR_LIPOPROTEIN"/>
    <property type="match status" value="1"/>
</dbReference>
<reference evidence="3 4" key="1">
    <citation type="submission" date="2016-10" db="EMBL/GenBank/DDBJ databases">
        <title>Draft genome sequence of strain LCT isolated from the Shenzhou X spacecraft of China.</title>
        <authorList>
            <person name="Huang B."/>
        </authorList>
    </citation>
    <scope>NUCLEOTIDE SEQUENCE [LARGE SCALE GENOMIC DNA]</scope>
    <source>
        <strain evidence="3 4">LCT-H5</strain>
    </source>
</reference>
<comment type="caution">
    <text evidence="3">The sequence shown here is derived from an EMBL/GenBank/DDBJ whole genome shotgun (WGS) entry which is preliminary data.</text>
</comment>
<feature type="region of interest" description="Disordered" evidence="1">
    <location>
        <begin position="24"/>
        <end position="81"/>
    </location>
</feature>
<gene>
    <name evidence="3" type="ORF">BK826_03335</name>
</gene>
<feature type="region of interest" description="Disordered" evidence="1">
    <location>
        <begin position="187"/>
        <end position="206"/>
    </location>
</feature>
<evidence type="ECO:0000256" key="1">
    <source>
        <dbReference type="SAM" id="MobiDB-lite"/>
    </source>
</evidence>
<accession>A0A1S2N1D6</accession>
<feature type="signal peptide" evidence="2">
    <location>
        <begin position="1"/>
        <end position="26"/>
    </location>
</feature>
<dbReference type="Proteomes" id="UP000179540">
    <property type="component" value="Unassembled WGS sequence"/>
</dbReference>
<sequence>MNRGTRPALGAAVLMLLLCSCGGQGTAEPSADASSAGATPTSSAASSSAAAPSSSASGDLGSASSGPGAPSPLPTDDLPAGTDISVFAAQITEASWGQVRHPVGHERPGTPAVLVRLRLENRSDRSVDAAYLSAPSATLDGRLVAGTPEAEDPAQAAFGVIPAGGSASLLIAYPADSAPQRITVHLQDPADPGTAADLTAPVTGGR</sequence>
<name>A0A1S2N1D6_9MICC</name>
<feature type="chain" id="PRO_5038445578" description="DUF4352 domain-containing protein" evidence="2">
    <location>
        <begin position="27"/>
        <end position="206"/>
    </location>
</feature>